<dbReference type="KEGG" id="ctm:Cabther_B0087"/>
<gene>
    <name evidence="1" type="ordered locus">Cabther_B0087</name>
</gene>
<dbReference type="STRING" id="981222.Cabther_B0087"/>
<evidence type="ECO:0000313" key="2">
    <source>
        <dbReference type="Proteomes" id="UP000006791"/>
    </source>
</evidence>
<organism evidence="1 2">
    <name type="scientific">Chloracidobacterium thermophilum (strain B)</name>
    <dbReference type="NCBI Taxonomy" id="981222"/>
    <lineage>
        <taxon>Bacteria</taxon>
        <taxon>Pseudomonadati</taxon>
        <taxon>Acidobacteriota</taxon>
        <taxon>Terriglobia</taxon>
        <taxon>Terriglobales</taxon>
        <taxon>Acidobacteriaceae</taxon>
        <taxon>Chloracidobacterium</taxon>
    </lineage>
</organism>
<dbReference type="EMBL" id="CP002515">
    <property type="protein sequence ID" value="AEP13093.1"/>
    <property type="molecule type" value="Genomic_DNA"/>
</dbReference>
<protein>
    <submittedName>
        <fullName evidence="1">Uncharacterized protein</fullName>
    </submittedName>
</protein>
<keyword evidence="2" id="KW-1185">Reference proteome</keyword>
<name>G2LJS6_CHLTF</name>
<sequence length="263" mass="29069">MAFKSGCLPGGFQLAAETSATDFQTAQRCFERLWRLDDFTAGDRCGSLDAQVNAVDLVRRATPIKLRIRHLDLYGHKPTIRGARNRCAQNPAREAQLLGHGDFTDPGQTDRLAFQGELVVGNIKAVAATTLFLEPWLVRFFAPLGEEPFPGFGEIPERLGVGIPVNVLQPRPTVLIEPLRVGVLDGVELFFERHGVWPAACRVLPVPLIERPVPNTPRRAAGALEAVHLLRSRTKSDLVGWLHCWAFLTSFASCFSASSNFFR</sequence>
<reference evidence="1 2" key="1">
    <citation type="journal article" date="2012" name="Environ. Microbiol.">
        <title>Complete genome of Candidatus Chloracidobacterium thermophilum, a chlorophyll-based photoheterotroph belonging to the phylum Acidobacteria.</title>
        <authorList>
            <person name="Garcia Costas A.M."/>
            <person name="Liu Z."/>
            <person name="Tomsho L.P."/>
            <person name="Schuster S.C."/>
            <person name="Ward D.M."/>
            <person name="Bryant D.A."/>
        </authorList>
    </citation>
    <scope>NUCLEOTIDE SEQUENCE [LARGE SCALE GENOMIC DNA]</scope>
    <source>
        <strain evidence="1 2">B</strain>
    </source>
</reference>
<accession>G2LJS6</accession>
<proteinExistence type="predicted"/>
<dbReference type="AlphaFoldDB" id="G2LJS6"/>
<evidence type="ECO:0000313" key="1">
    <source>
        <dbReference type="EMBL" id="AEP13093.1"/>
    </source>
</evidence>
<dbReference type="HOGENOM" id="CLU_1056458_0_0_0"/>
<dbReference type="Proteomes" id="UP000006791">
    <property type="component" value="Chromosome 2"/>
</dbReference>